<protein>
    <submittedName>
        <fullName evidence="1">Uncharacterized protein</fullName>
    </submittedName>
</protein>
<reference evidence="1 2" key="1">
    <citation type="journal article" date="2019" name="Nat. Ecol. Evol.">
        <title>Megaphylogeny resolves global patterns of mushroom evolution.</title>
        <authorList>
            <person name="Varga T."/>
            <person name="Krizsan K."/>
            <person name="Foldi C."/>
            <person name="Dima B."/>
            <person name="Sanchez-Garcia M."/>
            <person name="Sanchez-Ramirez S."/>
            <person name="Szollosi G.J."/>
            <person name="Szarkandi J.G."/>
            <person name="Papp V."/>
            <person name="Albert L."/>
            <person name="Andreopoulos W."/>
            <person name="Angelini C."/>
            <person name="Antonin V."/>
            <person name="Barry K.W."/>
            <person name="Bougher N.L."/>
            <person name="Buchanan P."/>
            <person name="Buyck B."/>
            <person name="Bense V."/>
            <person name="Catcheside P."/>
            <person name="Chovatia M."/>
            <person name="Cooper J."/>
            <person name="Damon W."/>
            <person name="Desjardin D."/>
            <person name="Finy P."/>
            <person name="Geml J."/>
            <person name="Haridas S."/>
            <person name="Hughes K."/>
            <person name="Justo A."/>
            <person name="Karasinski D."/>
            <person name="Kautmanova I."/>
            <person name="Kiss B."/>
            <person name="Kocsube S."/>
            <person name="Kotiranta H."/>
            <person name="LaButti K.M."/>
            <person name="Lechner B.E."/>
            <person name="Liimatainen K."/>
            <person name="Lipzen A."/>
            <person name="Lukacs Z."/>
            <person name="Mihaltcheva S."/>
            <person name="Morgado L.N."/>
            <person name="Niskanen T."/>
            <person name="Noordeloos M.E."/>
            <person name="Ohm R.A."/>
            <person name="Ortiz-Santana B."/>
            <person name="Ovrebo C."/>
            <person name="Racz N."/>
            <person name="Riley R."/>
            <person name="Savchenko A."/>
            <person name="Shiryaev A."/>
            <person name="Soop K."/>
            <person name="Spirin V."/>
            <person name="Szebenyi C."/>
            <person name="Tomsovsky M."/>
            <person name="Tulloss R.E."/>
            <person name="Uehling J."/>
            <person name="Grigoriev I.V."/>
            <person name="Vagvolgyi C."/>
            <person name="Papp T."/>
            <person name="Martin F.M."/>
            <person name="Miettinen O."/>
            <person name="Hibbett D.S."/>
            <person name="Nagy L.G."/>
        </authorList>
    </citation>
    <scope>NUCLEOTIDE SEQUENCE [LARGE SCALE GENOMIC DNA]</scope>
    <source>
        <strain evidence="1 2">NL-1719</strain>
    </source>
</reference>
<accession>A0ACD3B7P9</accession>
<evidence type="ECO:0000313" key="1">
    <source>
        <dbReference type="EMBL" id="TFK74034.1"/>
    </source>
</evidence>
<dbReference type="EMBL" id="ML208271">
    <property type="protein sequence ID" value="TFK74034.1"/>
    <property type="molecule type" value="Genomic_DNA"/>
</dbReference>
<name>A0ACD3B7P9_9AGAR</name>
<gene>
    <name evidence="1" type="ORF">BDN72DRAFT_834042</name>
</gene>
<organism evidence="1 2">
    <name type="scientific">Pluteus cervinus</name>
    <dbReference type="NCBI Taxonomy" id="181527"/>
    <lineage>
        <taxon>Eukaryota</taxon>
        <taxon>Fungi</taxon>
        <taxon>Dikarya</taxon>
        <taxon>Basidiomycota</taxon>
        <taxon>Agaricomycotina</taxon>
        <taxon>Agaricomycetes</taxon>
        <taxon>Agaricomycetidae</taxon>
        <taxon>Agaricales</taxon>
        <taxon>Pluteineae</taxon>
        <taxon>Pluteaceae</taxon>
        <taxon>Pluteus</taxon>
    </lineage>
</organism>
<evidence type="ECO:0000313" key="2">
    <source>
        <dbReference type="Proteomes" id="UP000308600"/>
    </source>
</evidence>
<keyword evidence="2" id="KW-1185">Reference proteome</keyword>
<proteinExistence type="predicted"/>
<dbReference type="Proteomes" id="UP000308600">
    <property type="component" value="Unassembled WGS sequence"/>
</dbReference>
<sequence length="299" mass="34495">MSTGAAQPTQQQQQVPRKPPFSDWPTIKILTPPQGRFSKKTDEWCFTYCSQNVNGRIYGKEPFCRSICIRKVFPHEIKNVMTFKSHKVVGPDGRAKYRLPAEGQPSNIPRILGGKPPDDSDKPQSTSNEETKYWDEGWYLWTSKSRWGLHEKTDAMLMDLEHQQRVIAQKEQRREVWQDYQDHVAKGTLDAGDQSKWWGPIVPLRPAPDSTSQSLLVPLPPDWPSLRERFARLLAPAHRVLSIFQESISSGEQVEFAQRVWEKAWTNEPYILASRTCSRAYERWKERDSTDEDDNAGPA</sequence>